<protein>
    <submittedName>
        <fullName evidence="1">Uncharacterized protein</fullName>
    </submittedName>
</protein>
<sequence>MKPHLNPKPRFQLKPALTAKLAPVVKTLTIPKIFTVLCLLALGINGLLQVSLQHDMATKADKLKSQLQHTQQLSGEMKNGLHGLDDLRTASVHMAGTLDQLEQSTSQMSDGLGQLDGIVKGIDGTITQLGVSTQATGTAIDSTCQHANDLLTTLQKIREVNSDVIANLDGMIQNQQRINSDLAEMNAKTAVLPQTGGH</sequence>
<evidence type="ECO:0000313" key="1">
    <source>
        <dbReference type="EMBL" id="MBL0385283.1"/>
    </source>
</evidence>
<dbReference type="EMBL" id="JAEQNB010000001">
    <property type="protein sequence ID" value="MBL0385283.1"/>
    <property type="molecule type" value="Genomic_DNA"/>
</dbReference>
<dbReference type="Gene3D" id="1.10.287.950">
    <property type="entry name" value="Methyl-accepting chemotaxis protein"/>
    <property type="match status" value="1"/>
</dbReference>
<accession>A0ABS1J4T8</accession>
<organism evidence="1 2">
    <name type="scientific">Tumebacillus amylolyticus</name>
    <dbReference type="NCBI Taxonomy" id="2801339"/>
    <lineage>
        <taxon>Bacteria</taxon>
        <taxon>Bacillati</taxon>
        <taxon>Bacillota</taxon>
        <taxon>Bacilli</taxon>
        <taxon>Bacillales</taxon>
        <taxon>Alicyclobacillaceae</taxon>
        <taxon>Tumebacillus</taxon>
    </lineage>
</organism>
<keyword evidence="2" id="KW-1185">Reference proteome</keyword>
<gene>
    <name evidence="1" type="ORF">JJB07_01375</name>
</gene>
<dbReference type="RefSeq" id="WP_201630477.1">
    <property type="nucleotide sequence ID" value="NZ_JAEQNB010000001.1"/>
</dbReference>
<evidence type="ECO:0000313" key="2">
    <source>
        <dbReference type="Proteomes" id="UP000602284"/>
    </source>
</evidence>
<name>A0ABS1J4T8_9BACL</name>
<proteinExistence type="predicted"/>
<dbReference type="Proteomes" id="UP000602284">
    <property type="component" value="Unassembled WGS sequence"/>
</dbReference>
<comment type="caution">
    <text evidence="1">The sequence shown here is derived from an EMBL/GenBank/DDBJ whole genome shotgun (WGS) entry which is preliminary data.</text>
</comment>
<reference evidence="1 2" key="1">
    <citation type="submission" date="2021-01" db="EMBL/GenBank/DDBJ databases">
        <title>Tumebacillus sp. strain ITR2 16S ribosomal RNA gene Genome sequencing and assembly.</title>
        <authorList>
            <person name="Kang M."/>
        </authorList>
    </citation>
    <scope>NUCLEOTIDE SEQUENCE [LARGE SCALE GENOMIC DNA]</scope>
    <source>
        <strain evidence="1 2">ITR2</strain>
    </source>
</reference>